<reference evidence="14 15" key="1">
    <citation type="submission" date="2019-10" db="EMBL/GenBank/DDBJ databases">
        <title>Genome Sequences from Six Type Strain Members of the Archaeal Family Sulfolobaceae: Acidianus ambivalens, Acidianus infernus, Metallosphaera prunae, Stygiolobus azoricus, Sulfolobus metallicus, and Sulfurisphaera ohwakuensis.</title>
        <authorList>
            <person name="Counts J.A."/>
            <person name="Kelly R.M."/>
        </authorList>
    </citation>
    <scope>NUCLEOTIDE SEQUENCE [LARGE SCALE GENOMIC DNA]</scope>
    <source>
        <strain evidence="14 15">FC6</strain>
    </source>
</reference>
<evidence type="ECO:0000313" key="15">
    <source>
        <dbReference type="Proteomes" id="UP000423396"/>
    </source>
</evidence>
<dbReference type="Gene3D" id="3.40.470.10">
    <property type="entry name" value="Uracil-DNA glycosylase-like domain"/>
    <property type="match status" value="1"/>
</dbReference>
<evidence type="ECO:0000259" key="13">
    <source>
        <dbReference type="SMART" id="SM00986"/>
    </source>
</evidence>
<dbReference type="InterPro" id="IPR005122">
    <property type="entry name" value="Uracil-DNA_glycosylase-like"/>
</dbReference>
<dbReference type="SUPFAM" id="SSF52141">
    <property type="entry name" value="Uracil-DNA glycosylase-like"/>
    <property type="match status" value="1"/>
</dbReference>
<organism evidence="14 15">
    <name type="scientific">Stygiolobus azoricus</name>
    <dbReference type="NCBI Taxonomy" id="41675"/>
    <lineage>
        <taxon>Archaea</taxon>
        <taxon>Thermoproteota</taxon>
        <taxon>Thermoprotei</taxon>
        <taxon>Sulfolobales</taxon>
        <taxon>Sulfolobaceae</taxon>
        <taxon>Stygiolobus</taxon>
    </lineage>
</organism>
<dbReference type="PANTHER" id="PTHR33693">
    <property type="entry name" value="TYPE-5 URACIL-DNA GLYCOSYLASE"/>
    <property type="match status" value="1"/>
</dbReference>
<keyword evidence="10" id="KW-0411">Iron-sulfur</keyword>
<sequence length="224" mass="25475">MVDLQEIAEQVRNCRKCDLWKTRKNAVPGEGNPHAEIMFVGEAPGENEDIEGKPFVGAAGKLLTKLITEVLGLKREDVFITNIVKCRPPQNRDPTEEEIIACSPYLRLQIDIIKPKLIVTLGRHSTSYLFSLIGKSFSSITRVRGKEFEWKKDDNTIIKVFPTYHPAAALYNPNLRKTLEDDFRKIKSILTNTTSSKRVTLEYFMGGENRPRDKEEESNSHGVQ</sequence>
<dbReference type="InterPro" id="IPR053423">
    <property type="entry name" value="Type-4_UDG"/>
</dbReference>
<evidence type="ECO:0000256" key="4">
    <source>
        <dbReference type="ARBA" id="ARBA00019403"/>
    </source>
</evidence>
<keyword evidence="15" id="KW-1185">Reference proteome</keyword>
<keyword evidence="6" id="KW-0479">Metal-binding</keyword>
<dbReference type="NCBIfam" id="NF040953">
    <property type="entry name" value="Arch_udg"/>
    <property type="match status" value="1"/>
</dbReference>
<dbReference type="SMART" id="SM00987">
    <property type="entry name" value="UreE_C"/>
    <property type="match status" value="1"/>
</dbReference>
<dbReference type="EMBL" id="CP045483">
    <property type="protein sequence ID" value="QGR18662.1"/>
    <property type="molecule type" value="Genomic_DNA"/>
</dbReference>
<evidence type="ECO:0000256" key="1">
    <source>
        <dbReference type="ARBA" id="ARBA00001400"/>
    </source>
</evidence>
<evidence type="ECO:0000256" key="7">
    <source>
        <dbReference type="ARBA" id="ARBA00022763"/>
    </source>
</evidence>
<dbReference type="FunFam" id="3.40.470.10:FF:000013">
    <property type="entry name" value="Type-4 uracil-DNA glycosylase"/>
    <property type="match status" value="1"/>
</dbReference>
<evidence type="ECO:0000256" key="8">
    <source>
        <dbReference type="ARBA" id="ARBA00022801"/>
    </source>
</evidence>
<dbReference type="InterPro" id="IPR005273">
    <property type="entry name" value="Ura-DNA_glyco_family4"/>
</dbReference>
<dbReference type="GO" id="GO:0006281">
    <property type="term" value="P:DNA repair"/>
    <property type="evidence" value="ECO:0007669"/>
    <property type="project" value="UniProtKB-KW"/>
</dbReference>
<keyword evidence="7" id="KW-0227">DNA damage</keyword>
<dbReference type="PANTHER" id="PTHR33693:SF1">
    <property type="entry name" value="TYPE-4 URACIL-DNA GLYCOSYLASE"/>
    <property type="match status" value="1"/>
</dbReference>
<evidence type="ECO:0000256" key="6">
    <source>
        <dbReference type="ARBA" id="ARBA00022723"/>
    </source>
</evidence>
<dbReference type="InterPro" id="IPR036895">
    <property type="entry name" value="Uracil-DNA_glycosylase-like_sf"/>
</dbReference>
<evidence type="ECO:0000256" key="3">
    <source>
        <dbReference type="ARBA" id="ARBA00012030"/>
    </source>
</evidence>
<comment type="similarity">
    <text evidence="2">Belongs to the uracil-DNA glycosylase (UDG) superfamily. Type 4 (UDGa) family.</text>
</comment>
<dbReference type="SMART" id="SM00986">
    <property type="entry name" value="UDG"/>
    <property type="match status" value="1"/>
</dbReference>
<keyword evidence="8" id="KW-0378">Hydrolase</keyword>
<dbReference type="KEGG" id="sazo:D1868_00710"/>
<dbReference type="CDD" id="cd10030">
    <property type="entry name" value="UDG-F4_TTUDGA_SPO1dp_like"/>
    <property type="match status" value="1"/>
</dbReference>
<protein>
    <recommendedName>
        <fullName evidence="4">Type-4 uracil-DNA glycosylase</fullName>
        <ecNumber evidence="3">3.2.2.27</ecNumber>
    </recommendedName>
</protein>
<dbReference type="AlphaFoldDB" id="A0A650CLV7"/>
<feature type="compositionally biased region" description="Basic and acidic residues" evidence="12">
    <location>
        <begin position="209"/>
        <end position="224"/>
    </location>
</feature>
<feature type="domain" description="Uracil-DNA glycosylase-like" evidence="13">
    <location>
        <begin position="28"/>
        <end position="184"/>
    </location>
</feature>
<dbReference type="Pfam" id="PF03167">
    <property type="entry name" value="UDG"/>
    <property type="match status" value="1"/>
</dbReference>
<evidence type="ECO:0000256" key="5">
    <source>
        <dbReference type="ARBA" id="ARBA00022485"/>
    </source>
</evidence>
<evidence type="ECO:0000256" key="11">
    <source>
        <dbReference type="ARBA" id="ARBA00023204"/>
    </source>
</evidence>
<evidence type="ECO:0000256" key="10">
    <source>
        <dbReference type="ARBA" id="ARBA00023014"/>
    </source>
</evidence>
<evidence type="ECO:0000256" key="9">
    <source>
        <dbReference type="ARBA" id="ARBA00023004"/>
    </source>
</evidence>
<dbReference type="NCBIfam" id="TIGR00758">
    <property type="entry name" value="UDG_fam4"/>
    <property type="match status" value="1"/>
</dbReference>
<evidence type="ECO:0000313" key="14">
    <source>
        <dbReference type="EMBL" id="QGR18662.1"/>
    </source>
</evidence>
<name>A0A650CLV7_9CREN</name>
<dbReference type="GO" id="GO:0004844">
    <property type="term" value="F:uracil DNA N-glycosylase activity"/>
    <property type="evidence" value="ECO:0007669"/>
    <property type="project" value="UniProtKB-EC"/>
</dbReference>
<proteinExistence type="inferred from homology"/>
<dbReference type="GO" id="GO:0051539">
    <property type="term" value="F:4 iron, 4 sulfur cluster binding"/>
    <property type="evidence" value="ECO:0007669"/>
    <property type="project" value="UniProtKB-KW"/>
</dbReference>
<accession>A0A650CLV7</accession>
<evidence type="ECO:0000256" key="2">
    <source>
        <dbReference type="ARBA" id="ARBA00006521"/>
    </source>
</evidence>
<comment type="catalytic activity">
    <reaction evidence="1">
        <text>Hydrolyzes single-stranded DNA or mismatched double-stranded DNA and polynucleotides, releasing free uracil.</text>
        <dbReference type="EC" id="3.2.2.27"/>
    </reaction>
</comment>
<dbReference type="InterPro" id="IPR051536">
    <property type="entry name" value="UDG_Type-4/5"/>
</dbReference>
<keyword evidence="5" id="KW-0004">4Fe-4S</keyword>
<gene>
    <name evidence="14" type="ORF">D1868_00710</name>
</gene>
<dbReference type="EC" id="3.2.2.27" evidence="3"/>
<feature type="region of interest" description="Disordered" evidence="12">
    <location>
        <begin position="205"/>
        <end position="224"/>
    </location>
</feature>
<dbReference type="OrthoDB" id="8612at2157"/>
<keyword evidence="11" id="KW-0234">DNA repair</keyword>
<keyword evidence="9" id="KW-0408">Iron</keyword>
<dbReference type="GO" id="GO:0046872">
    <property type="term" value="F:metal ion binding"/>
    <property type="evidence" value="ECO:0007669"/>
    <property type="project" value="UniProtKB-KW"/>
</dbReference>
<evidence type="ECO:0000256" key="12">
    <source>
        <dbReference type="SAM" id="MobiDB-lite"/>
    </source>
</evidence>
<dbReference type="Proteomes" id="UP000423396">
    <property type="component" value="Chromosome"/>
</dbReference>